<feature type="domain" description="Acyl-CoA oxidase/dehydrogenase middle" evidence="6">
    <location>
        <begin position="123"/>
        <end position="221"/>
    </location>
</feature>
<dbReference type="InterPro" id="IPR036250">
    <property type="entry name" value="AcylCo_DH-like_C"/>
</dbReference>
<proteinExistence type="inferred from homology"/>
<dbReference type="PROSITE" id="PS00073">
    <property type="entry name" value="ACYL_COA_DH_2"/>
    <property type="match status" value="1"/>
</dbReference>
<evidence type="ECO:0000256" key="2">
    <source>
        <dbReference type="ARBA" id="ARBA00009347"/>
    </source>
</evidence>
<name>A0A191UE69_9BURK</name>
<evidence type="ECO:0000313" key="9">
    <source>
        <dbReference type="Proteomes" id="UP000078463"/>
    </source>
</evidence>
<dbReference type="PANTHER" id="PTHR43884">
    <property type="entry name" value="ACYL-COA DEHYDROGENASE"/>
    <property type="match status" value="1"/>
</dbReference>
<evidence type="ECO:0000256" key="4">
    <source>
        <dbReference type="ARBA" id="ARBA00022827"/>
    </source>
</evidence>
<dbReference type="OrthoDB" id="9769473at2"/>
<sequence length="389" mass="43532">MNHPIPKPDQYQEMREALRDLCGSFDSAYWQKIDHERDYPEAFVKAMTEAGWLAALIPEEYGGSGLGLADASVIMEEINFSGGNSGSCHGQMYNMGTLLRHGSEAQKKMYLPKIATGELRLQSMAVTEPTTGTDTTKLKTTAVKKGDKYVVNGQKVWISRIQHSDLMILLARTTPISEVQRKSEGMSIFIVNLKDAIGKGMEVRPIANMVNHETNEVFFDNLEIPAENLIGTEGQGFKYILDGLNAERVLIAAECIGDAYWFIDRARRYANDRVVFDRPIGKNQGIQFPIADSYIETEAANLMRFKACDLFDNHQPCGPEANMAKFLAAKASWEAANVCLQTHGGFGFANEYDVERKFRETRLYQVAPISTNLIYSYVAEHILGLPRSF</sequence>
<evidence type="ECO:0000256" key="1">
    <source>
        <dbReference type="ARBA" id="ARBA00001974"/>
    </source>
</evidence>
<reference evidence="9" key="1">
    <citation type="submission" date="2016-05" db="EMBL/GenBank/DDBJ databases">
        <title>Polynucleobacter sp. QLW-P1FAT50C-4 genome.</title>
        <authorList>
            <person name="Hahn M.W."/>
        </authorList>
    </citation>
    <scope>NUCLEOTIDE SEQUENCE [LARGE SCALE GENOMIC DNA]</scope>
    <source>
        <strain evidence="9">QLW-P1FAT50C-4</strain>
    </source>
</reference>
<feature type="domain" description="Acyl-CoA dehydrogenase/oxidase C-terminal" evidence="5">
    <location>
        <begin position="234"/>
        <end position="367"/>
    </location>
</feature>
<evidence type="ECO:0000256" key="3">
    <source>
        <dbReference type="ARBA" id="ARBA00022630"/>
    </source>
</evidence>
<dbReference type="InterPro" id="IPR046373">
    <property type="entry name" value="Acyl-CoA_Oxase/DH_mid-dom_sf"/>
</dbReference>
<dbReference type="PANTHER" id="PTHR43884:SF12">
    <property type="entry name" value="ISOVALERYL-COA DEHYDROGENASE, MITOCHONDRIAL-RELATED"/>
    <property type="match status" value="1"/>
</dbReference>
<dbReference type="InterPro" id="IPR006091">
    <property type="entry name" value="Acyl-CoA_Oxase/DH_mid-dom"/>
</dbReference>
<dbReference type="GO" id="GO:0050660">
    <property type="term" value="F:flavin adenine dinucleotide binding"/>
    <property type="evidence" value="ECO:0007669"/>
    <property type="project" value="InterPro"/>
</dbReference>
<protein>
    <submittedName>
        <fullName evidence="8">Acyl-CoA dehydrogenase</fullName>
    </submittedName>
</protein>
<dbReference type="Pfam" id="PF02770">
    <property type="entry name" value="Acyl-CoA_dh_M"/>
    <property type="match status" value="1"/>
</dbReference>
<gene>
    <name evidence="8" type="ORF">A8O14_03180</name>
</gene>
<comment type="similarity">
    <text evidence="2">Belongs to the acyl-CoA dehydrogenase family.</text>
</comment>
<dbReference type="Proteomes" id="UP000078463">
    <property type="component" value="Chromosome"/>
</dbReference>
<evidence type="ECO:0000259" key="6">
    <source>
        <dbReference type="Pfam" id="PF02770"/>
    </source>
</evidence>
<dbReference type="InterPro" id="IPR009075">
    <property type="entry name" value="AcylCo_DH/oxidase_C"/>
</dbReference>
<dbReference type="AlphaFoldDB" id="A0A191UE69"/>
<dbReference type="RefSeq" id="WP_068948191.1">
    <property type="nucleotide sequence ID" value="NZ_CP015922.1"/>
</dbReference>
<comment type="cofactor">
    <cofactor evidence="1">
        <name>FAD</name>
        <dbReference type="ChEBI" id="CHEBI:57692"/>
    </cofactor>
</comment>
<dbReference type="Pfam" id="PF02771">
    <property type="entry name" value="Acyl-CoA_dh_N"/>
    <property type="match status" value="1"/>
</dbReference>
<dbReference type="GO" id="GO:0003995">
    <property type="term" value="F:acyl-CoA dehydrogenase activity"/>
    <property type="evidence" value="ECO:0007669"/>
    <property type="project" value="InterPro"/>
</dbReference>
<dbReference type="Gene3D" id="2.40.110.10">
    <property type="entry name" value="Butyryl-CoA Dehydrogenase, subunit A, domain 2"/>
    <property type="match status" value="1"/>
</dbReference>
<dbReference type="FunFam" id="1.20.140.10:FF:000012">
    <property type="entry name" value="Acyl-CoA dehydrogenase fadE12"/>
    <property type="match status" value="1"/>
</dbReference>
<dbReference type="Gene3D" id="1.10.540.10">
    <property type="entry name" value="Acyl-CoA dehydrogenase/oxidase, N-terminal domain"/>
    <property type="match status" value="1"/>
</dbReference>
<dbReference type="SUPFAM" id="SSF47203">
    <property type="entry name" value="Acyl-CoA dehydrogenase C-terminal domain-like"/>
    <property type="match status" value="1"/>
</dbReference>
<dbReference type="FunFam" id="2.40.110.10:FF:000014">
    <property type="entry name" value="Probable acyl-CoA dehydrogenase"/>
    <property type="match status" value="1"/>
</dbReference>
<dbReference type="InterPro" id="IPR009100">
    <property type="entry name" value="AcylCoA_DH/oxidase_NM_dom_sf"/>
</dbReference>
<dbReference type="STRING" id="1743168.A8O14_03180"/>
<dbReference type="FunFam" id="1.10.540.10:FF:000013">
    <property type="entry name" value="Acyl-CoA dehydrogenase"/>
    <property type="match status" value="1"/>
</dbReference>
<evidence type="ECO:0000259" key="7">
    <source>
        <dbReference type="Pfam" id="PF02771"/>
    </source>
</evidence>
<dbReference type="InterPro" id="IPR006089">
    <property type="entry name" value="Acyl-CoA_DH_CS"/>
</dbReference>
<organism evidence="8 9">
    <name type="scientific">Polynucleobacter wuianus</name>
    <dbReference type="NCBI Taxonomy" id="1743168"/>
    <lineage>
        <taxon>Bacteria</taxon>
        <taxon>Pseudomonadati</taxon>
        <taxon>Pseudomonadota</taxon>
        <taxon>Betaproteobacteria</taxon>
        <taxon>Burkholderiales</taxon>
        <taxon>Burkholderiaceae</taxon>
        <taxon>Polynucleobacter</taxon>
    </lineage>
</organism>
<evidence type="ECO:0000313" key="8">
    <source>
        <dbReference type="EMBL" id="ANI99186.1"/>
    </source>
</evidence>
<keyword evidence="4" id="KW-0274">FAD</keyword>
<feature type="domain" description="Acyl-CoA dehydrogenase/oxidase N-terminal" evidence="7">
    <location>
        <begin position="9"/>
        <end position="118"/>
    </location>
</feature>
<dbReference type="PIRSF" id="PIRSF016578">
    <property type="entry name" value="HsaA"/>
    <property type="match status" value="1"/>
</dbReference>
<dbReference type="Pfam" id="PF00441">
    <property type="entry name" value="Acyl-CoA_dh_1"/>
    <property type="match status" value="1"/>
</dbReference>
<keyword evidence="9" id="KW-1185">Reference proteome</keyword>
<dbReference type="InterPro" id="IPR013786">
    <property type="entry name" value="AcylCoA_DH/ox_N"/>
</dbReference>
<evidence type="ECO:0000259" key="5">
    <source>
        <dbReference type="Pfam" id="PF00441"/>
    </source>
</evidence>
<dbReference type="SUPFAM" id="SSF56645">
    <property type="entry name" value="Acyl-CoA dehydrogenase NM domain-like"/>
    <property type="match status" value="1"/>
</dbReference>
<keyword evidence="3" id="KW-0285">Flavoprotein</keyword>
<dbReference type="KEGG" id="pwu:A8O14_03180"/>
<dbReference type="EMBL" id="CP015922">
    <property type="protein sequence ID" value="ANI99186.1"/>
    <property type="molecule type" value="Genomic_DNA"/>
</dbReference>
<dbReference type="InterPro" id="IPR037069">
    <property type="entry name" value="AcylCoA_DH/ox_N_sf"/>
</dbReference>
<dbReference type="Gene3D" id="1.20.140.10">
    <property type="entry name" value="Butyryl-CoA Dehydrogenase, subunit A, domain 3"/>
    <property type="match status" value="1"/>
</dbReference>
<accession>A0A191UE69</accession>